<dbReference type="SUPFAM" id="SSF103473">
    <property type="entry name" value="MFS general substrate transporter"/>
    <property type="match status" value="1"/>
</dbReference>
<name>A0A1C1CGQ1_9EURO</name>
<evidence type="ECO:0000256" key="2">
    <source>
        <dbReference type="ARBA" id="ARBA00022448"/>
    </source>
</evidence>
<dbReference type="InterPro" id="IPR020846">
    <property type="entry name" value="MFS_dom"/>
</dbReference>
<reference evidence="9" key="1">
    <citation type="submission" date="2015-07" db="EMBL/GenBank/DDBJ databases">
        <authorList>
            <person name="Teixeira M.M."/>
            <person name="Souza R.C."/>
            <person name="Almeida L.G."/>
            <person name="Vicente V.A."/>
            <person name="de Hoog S."/>
            <person name="Bocca A.L."/>
            <person name="de Almeida S.R."/>
            <person name="Vasconcelos A.T."/>
            <person name="Felipe M.S."/>
        </authorList>
    </citation>
    <scope>NUCLEOTIDE SEQUENCE [LARGE SCALE GENOMIC DNA]</scope>
    <source>
        <strain evidence="9">KSF</strain>
    </source>
</reference>
<dbReference type="Proteomes" id="UP000094526">
    <property type="component" value="Unassembled WGS sequence"/>
</dbReference>
<feature type="transmembrane region" description="Helical" evidence="6">
    <location>
        <begin position="193"/>
        <end position="215"/>
    </location>
</feature>
<evidence type="ECO:0000313" key="9">
    <source>
        <dbReference type="Proteomes" id="UP000094526"/>
    </source>
</evidence>
<feature type="transmembrane region" description="Helical" evidence="6">
    <location>
        <begin position="463"/>
        <end position="488"/>
    </location>
</feature>
<sequence length="519" mass="57398">MATKVTMEGMGKPSVTSMRVEDIGAEAVRIEHSHMVMPEALLGLSEAELTSLGRKATLKLDCIIMPCVVIMYILNYLDRQNIASAKLADIDNDLGLSAVQYQTSVSILFCGYILFQVPSNIIVGKIQYPAVYICAAMAVWGVVSALMAAVQNFRGLLACRFFLGIVEAAFFPGALYFLSLFYNRKQFAFRTAILYSGSQLGNAFGGLFAIAILNLDGHDGIEGWRWVTVIDRLRSELQLRYKQLFLIEGVMTIGIAIIFAFILPNSIRKLRGFSQQEREWVLWNFESDLGQQDNAKEVSGRRGLLMALQDWKMWAFMALLTSIYISAAVTNFFPSVVGGLGYSRNKTYGLTAPPFILCVICMLANGFHSDRQQERYLHIVCPLAITMVANIIAVSTLSVAARYVAMMLMPASFYAASIVVLSWITGSLNQPAVKRAAAIATINAVANTPNIWTSYLYRSPPRYIVASIVNLAFAGVAIVAATVIRFYLRRENARMDRGEDVGKSGPTEAQRMAGFRYIL</sequence>
<evidence type="ECO:0000256" key="3">
    <source>
        <dbReference type="ARBA" id="ARBA00022692"/>
    </source>
</evidence>
<feature type="transmembrane region" description="Helical" evidence="6">
    <location>
        <begin position="376"/>
        <end position="397"/>
    </location>
</feature>
<dbReference type="VEuPathDB" id="FungiDB:CLCR_03420"/>
<feature type="transmembrane region" description="Helical" evidence="6">
    <location>
        <begin position="129"/>
        <end position="149"/>
    </location>
</feature>
<evidence type="ECO:0000256" key="1">
    <source>
        <dbReference type="ARBA" id="ARBA00004141"/>
    </source>
</evidence>
<feature type="transmembrane region" description="Helical" evidence="6">
    <location>
        <begin position="58"/>
        <end position="77"/>
    </location>
</feature>
<evidence type="ECO:0000256" key="6">
    <source>
        <dbReference type="SAM" id="Phobius"/>
    </source>
</evidence>
<feature type="transmembrane region" description="Helical" evidence="6">
    <location>
        <begin position="311"/>
        <end position="333"/>
    </location>
</feature>
<organism evidence="8 9">
    <name type="scientific">Cladophialophora carrionii</name>
    <dbReference type="NCBI Taxonomy" id="86049"/>
    <lineage>
        <taxon>Eukaryota</taxon>
        <taxon>Fungi</taxon>
        <taxon>Dikarya</taxon>
        <taxon>Ascomycota</taxon>
        <taxon>Pezizomycotina</taxon>
        <taxon>Eurotiomycetes</taxon>
        <taxon>Chaetothyriomycetidae</taxon>
        <taxon>Chaetothyriales</taxon>
        <taxon>Herpotrichiellaceae</taxon>
        <taxon>Cladophialophora</taxon>
    </lineage>
</organism>
<comment type="caution">
    <text evidence="8">The sequence shown here is derived from an EMBL/GenBank/DDBJ whole genome shotgun (WGS) entry which is preliminary data.</text>
</comment>
<dbReference type="EMBL" id="LGRB01000013">
    <property type="protein sequence ID" value="OCT47678.1"/>
    <property type="molecule type" value="Genomic_DNA"/>
</dbReference>
<dbReference type="GO" id="GO:0022857">
    <property type="term" value="F:transmembrane transporter activity"/>
    <property type="evidence" value="ECO:0007669"/>
    <property type="project" value="InterPro"/>
</dbReference>
<dbReference type="PANTHER" id="PTHR43791:SF23">
    <property type="entry name" value="MAJOR FACILITATOR SUPERFAMILY (MFS) PROFILE DOMAIN-CONTAINING PROTEIN"/>
    <property type="match status" value="1"/>
</dbReference>
<gene>
    <name evidence="8" type="ORF">CLCR_03420</name>
</gene>
<keyword evidence="3 6" id="KW-0812">Transmembrane</keyword>
<feature type="transmembrane region" description="Helical" evidence="6">
    <location>
        <begin position="345"/>
        <end position="364"/>
    </location>
</feature>
<feature type="transmembrane region" description="Helical" evidence="6">
    <location>
        <begin position="244"/>
        <end position="263"/>
    </location>
</feature>
<dbReference type="VEuPathDB" id="FungiDB:G647_04663"/>
<proteinExistence type="predicted"/>
<feature type="transmembrane region" description="Helical" evidence="6">
    <location>
        <begin position="436"/>
        <end position="457"/>
    </location>
</feature>
<dbReference type="PROSITE" id="PS50850">
    <property type="entry name" value="MFS"/>
    <property type="match status" value="1"/>
</dbReference>
<evidence type="ECO:0000256" key="4">
    <source>
        <dbReference type="ARBA" id="ARBA00022989"/>
    </source>
</evidence>
<accession>A0A1C1CGQ1</accession>
<keyword evidence="2" id="KW-0813">Transport</keyword>
<dbReference type="GO" id="GO:0016020">
    <property type="term" value="C:membrane"/>
    <property type="evidence" value="ECO:0007669"/>
    <property type="project" value="UniProtKB-SubCell"/>
</dbReference>
<dbReference type="PANTHER" id="PTHR43791">
    <property type="entry name" value="PERMEASE-RELATED"/>
    <property type="match status" value="1"/>
</dbReference>
<dbReference type="eggNOG" id="KOG2533">
    <property type="taxonomic scope" value="Eukaryota"/>
</dbReference>
<dbReference type="Gene3D" id="1.20.1250.20">
    <property type="entry name" value="MFS general substrate transporter like domains"/>
    <property type="match status" value="1"/>
</dbReference>
<dbReference type="Pfam" id="PF07690">
    <property type="entry name" value="MFS_1"/>
    <property type="match status" value="1"/>
</dbReference>
<feature type="transmembrane region" description="Helical" evidence="6">
    <location>
        <begin position="403"/>
        <end position="424"/>
    </location>
</feature>
<dbReference type="InterPro" id="IPR011701">
    <property type="entry name" value="MFS"/>
</dbReference>
<dbReference type="InterPro" id="IPR036259">
    <property type="entry name" value="MFS_trans_sf"/>
</dbReference>
<feature type="domain" description="Major facilitator superfamily (MFS) profile" evidence="7">
    <location>
        <begin position="64"/>
        <end position="492"/>
    </location>
</feature>
<feature type="transmembrane region" description="Helical" evidence="6">
    <location>
        <begin position="161"/>
        <end position="181"/>
    </location>
</feature>
<evidence type="ECO:0000313" key="8">
    <source>
        <dbReference type="EMBL" id="OCT47678.1"/>
    </source>
</evidence>
<dbReference type="OrthoDB" id="2250022at2759"/>
<evidence type="ECO:0000256" key="5">
    <source>
        <dbReference type="ARBA" id="ARBA00023136"/>
    </source>
</evidence>
<feature type="transmembrane region" description="Helical" evidence="6">
    <location>
        <begin position="97"/>
        <end position="117"/>
    </location>
</feature>
<keyword evidence="5 6" id="KW-0472">Membrane</keyword>
<dbReference type="FunFam" id="1.20.1250.20:FF:000013">
    <property type="entry name" value="MFS general substrate transporter"/>
    <property type="match status" value="1"/>
</dbReference>
<dbReference type="FunFam" id="1.20.1250.20:FF:000057">
    <property type="entry name" value="MFS general substrate transporter"/>
    <property type="match status" value="1"/>
</dbReference>
<protein>
    <submittedName>
        <fullName evidence="8">Nicotinamide mononucleotide permease</fullName>
    </submittedName>
</protein>
<comment type="subcellular location">
    <subcellularLocation>
        <location evidence="1">Membrane</location>
        <topology evidence="1">Multi-pass membrane protein</topology>
    </subcellularLocation>
</comment>
<dbReference type="AlphaFoldDB" id="A0A1C1CGQ1"/>
<evidence type="ECO:0000259" key="7">
    <source>
        <dbReference type="PROSITE" id="PS50850"/>
    </source>
</evidence>
<keyword evidence="9" id="KW-1185">Reference proteome</keyword>
<keyword evidence="4 6" id="KW-1133">Transmembrane helix</keyword>